<keyword evidence="2" id="KW-0677">Repeat</keyword>
<dbReference type="PANTHER" id="PTHR11878:SF65">
    <property type="entry name" value="NA_CA-EXCHANGE PROTEIN, ISOFORM G"/>
    <property type="match status" value="1"/>
</dbReference>
<dbReference type="InterPro" id="IPR003644">
    <property type="entry name" value="Calx_beta"/>
</dbReference>
<evidence type="ECO:0000256" key="1">
    <source>
        <dbReference type="ARBA" id="ARBA00022729"/>
    </source>
</evidence>
<keyword evidence="8" id="KW-1185">Reference proteome</keyword>
<keyword evidence="1 5" id="KW-0732">Signal</keyword>
<evidence type="ECO:0000256" key="5">
    <source>
        <dbReference type="SAM" id="SignalP"/>
    </source>
</evidence>
<evidence type="ECO:0000313" key="7">
    <source>
        <dbReference type="EMBL" id="MFB9329403.1"/>
    </source>
</evidence>
<dbReference type="EMBL" id="JBHMDO010000042">
    <property type="protein sequence ID" value="MFB9329403.1"/>
    <property type="molecule type" value="Genomic_DNA"/>
</dbReference>
<comment type="caution">
    <text evidence="7">The sequence shown here is derived from an EMBL/GenBank/DDBJ whole genome shotgun (WGS) entry which is preliminary data.</text>
</comment>
<gene>
    <name evidence="7" type="ORF">ACFFSY_25985</name>
</gene>
<dbReference type="RefSeq" id="WP_377499648.1">
    <property type="nucleotide sequence ID" value="NZ_JBHMDO010000042.1"/>
</dbReference>
<evidence type="ECO:0000259" key="6">
    <source>
        <dbReference type="SMART" id="SM00237"/>
    </source>
</evidence>
<dbReference type="Gene3D" id="2.60.40.2030">
    <property type="match status" value="5"/>
</dbReference>
<keyword evidence="4" id="KW-0813">Transport</keyword>
<keyword evidence="3" id="KW-0106">Calcium</keyword>
<dbReference type="Pfam" id="PF03160">
    <property type="entry name" value="Calx-beta"/>
    <property type="match status" value="4"/>
</dbReference>
<feature type="signal peptide" evidence="5">
    <location>
        <begin position="1"/>
        <end position="34"/>
    </location>
</feature>
<feature type="domain" description="Calx-beta" evidence="6">
    <location>
        <begin position="267"/>
        <end position="369"/>
    </location>
</feature>
<organism evidence="7 8">
    <name type="scientific">Paenibacillus aurantiacus</name>
    <dbReference type="NCBI Taxonomy" id="1936118"/>
    <lineage>
        <taxon>Bacteria</taxon>
        <taxon>Bacillati</taxon>
        <taxon>Bacillota</taxon>
        <taxon>Bacilli</taxon>
        <taxon>Bacillales</taxon>
        <taxon>Paenibacillaceae</taxon>
        <taxon>Paenibacillus</taxon>
    </lineage>
</organism>
<feature type="domain" description="Calx-beta" evidence="6">
    <location>
        <begin position="35"/>
        <end position="133"/>
    </location>
</feature>
<dbReference type="InterPro" id="IPR051171">
    <property type="entry name" value="CaCA"/>
</dbReference>
<sequence>MQGLFVLNTTTVRRKIGAALLAASLILPGSAAFAEEGDDWIPDPPSSIAFDAAQVTVDEGAGYVYVGVSRTGAASSLTVDYATYGGTATEGADYLAASGQLTFGPGETFATIEIPITDDIKHEPDESFTVELFNVSDGETTIDRGTTTVTIVDNDPDVPYNPGKLAFSAALTEIDENDPEGTVYVTVTRSEGTDGYVSVDYQIDSGTASNGADFEGVGGTLTFEPGESSKTIPVTIYDDGDGEGNEYFSLALSNPTNDATLGDTFVTKVRILDNEPWTPRAGSFEINPTAPMGEASGTHYIGVIRTDGADVEAAIDYTITGVTAEEGKDFTGTNGTLVFPLDETLQYIPLPILDDALSEGNETLTITLSNPTNGAVIGTYGTRTYTIEDNEPHEEQHPGMFMLGASQYAVGENSGSAKLQVTRMDGDDGEATLTYAILGGTAAENTDYVGNSGQLTFADGETEKFIEVPLVDDSVHEADEQFQVRLLDATGGAVVGPNYLSTVTVKDNDPTGVLQFSPFTTTVYEENKQVTMTVARTGDTSGSASVHYATKDYSALAGRDYAAQSGVLNFAPGETTKTITITMYDDSVKEWFEYFSILLSAPTGAELGTYSTGFVYVYDNDKYTLPTWPRY</sequence>
<reference evidence="7 8" key="1">
    <citation type="submission" date="2024-09" db="EMBL/GenBank/DDBJ databases">
        <authorList>
            <person name="Sun Q."/>
            <person name="Mori K."/>
        </authorList>
    </citation>
    <scope>NUCLEOTIDE SEQUENCE [LARGE SCALE GENOMIC DNA]</scope>
    <source>
        <strain evidence="7 8">TISTR 2452</strain>
    </source>
</reference>
<accession>A0ABV5KYV7</accession>
<feature type="chain" id="PRO_5045965533" evidence="5">
    <location>
        <begin position="35"/>
        <end position="631"/>
    </location>
</feature>
<proteinExistence type="predicted"/>
<dbReference type="PANTHER" id="PTHR11878">
    <property type="entry name" value="SODIUM/CALCIUM EXCHANGER"/>
    <property type="match status" value="1"/>
</dbReference>
<protein>
    <submittedName>
        <fullName evidence="7">Calx-beta domain-containing protein</fullName>
    </submittedName>
</protein>
<evidence type="ECO:0000256" key="4">
    <source>
        <dbReference type="ARBA" id="ARBA00023065"/>
    </source>
</evidence>
<name>A0ABV5KYV7_9BACL</name>
<evidence type="ECO:0000313" key="8">
    <source>
        <dbReference type="Proteomes" id="UP001589747"/>
    </source>
</evidence>
<dbReference type="SUPFAM" id="SSF141072">
    <property type="entry name" value="CalX-like"/>
    <property type="match status" value="5"/>
</dbReference>
<dbReference type="SMART" id="SM00237">
    <property type="entry name" value="Calx_beta"/>
    <property type="match status" value="5"/>
</dbReference>
<keyword evidence="4" id="KW-0406">Ion transport</keyword>
<dbReference type="InterPro" id="IPR038081">
    <property type="entry name" value="CalX-like_sf"/>
</dbReference>
<evidence type="ECO:0000256" key="2">
    <source>
        <dbReference type="ARBA" id="ARBA00022737"/>
    </source>
</evidence>
<dbReference type="Proteomes" id="UP001589747">
    <property type="component" value="Unassembled WGS sequence"/>
</dbReference>
<feature type="domain" description="Calx-beta" evidence="6">
    <location>
        <begin position="147"/>
        <end position="253"/>
    </location>
</feature>
<evidence type="ECO:0000256" key="3">
    <source>
        <dbReference type="ARBA" id="ARBA00022837"/>
    </source>
</evidence>
<feature type="domain" description="Calx-beta" evidence="6">
    <location>
        <begin position="501"/>
        <end position="600"/>
    </location>
</feature>
<feature type="domain" description="Calx-beta" evidence="6">
    <location>
        <begin position="383"/>
        <end position="487"/>
    </location>
</feature>